<dbReference type="PANTHER" id="PTHR10799">
    <property type="entry name" value="SNF2/RAD54 HELICASE FAMILY"/>
    <property type="match status" value="1"/>
</dbReference>
<evidence type="ECO:0000259" key="2">
    <source>
        <dbReference type="PROSITE" id="PS51192"/>
    </source>
</evidence>
<dbReference type="SMART" id="SM00487">
    <property type="entry name" value="DEXDc"/>
    <property type="match status" value="1"/>
</dbReference>
<dbReference type="Pfam" id="PF00271">
    <property type="entry name" value="Helicase_C"/>
    <property type="match status" value="1"/>
</dbReference>
<dbReference type="InterPro" id="IPR014001">
    <property type="entry name" value="Helicase_ATP-bd"/>
</dbReference>
<evidence type="ECO:0000259" key="3">
    <source>
        <dbReference type="PROSITE" id="PS51194"/>
    </source>
</evidence>
<keyword evidence="1" id="KW-0378">Hydrolase</keyword>
<keyword evidence="5" id="KW-1185">Reference proteome</keyword>
<evidence type="ECO:0008006" key="6">
    <source>
        <dbReference type="Google" id="ProtNLM"/>
    </source>
</evidence>
<proteinExistence type="predicted"/>
<feature type="domain" description="Helicase ATP-binding" evidence="2">
    <location>
        <begin position="916"/>
        <end position="1072"/>
    </location>
</feature>
<dbReference type="KEGG" id="msea:METESE_05090"/>
<dbReference type="EMBL" id="AP027081">
    <property type="protein sequence ID" value="BDU75551.1"/>
    <property type="molecule type" value="Genomic_DNA"/>
</dbReference>
<dbReference type="GO" id="GO:0016787">
    <property type="term" value="F:hydrolase activity"/>
    <property type="evidence" value="ECO:0007669"/>
    <property type="project" value="UniProtKB-KW"/>
</dbReference>
<dbReference type="PROSITE" id="PS51194">
    <property type="entry name" value="HELICASE_CTER"/>
    <property type="match status" value="1"/>
</dbReference>
<dbReference type="InterPro" id="IPR049730">
    <property type="entry name" value="SNF2/RAD54-like_C"/>
</dbReference>
<evidence type="ECO:0000313" key="5">
    <source>
        <dbReference type="Proteomes" id="UP001228113"/>
    </source>
</evidence>
<feature type="domain" description="Helicase C-terminal" evidence="3">
    <location>
        <begin position="1191"/>
        <end position="1349"/>
    </location>
</feature>
<dbReference type="Gene3D" id="3.40.50.10810">
    <property type="entry name" value="Tandem AAA-ATPase domain"/>
    <property type="match status" value="1"/>
</dbReference>
<protein>
    <recommendedName>
        <fullName evidence="6">DEAD/DEAH box helicase</fullName>
    </recommendedName>
</protein>
<accession>A0AA48GM03</accession>
<dbReference type="GO" id="GO:0005524">
    <property type="term" value="F:ATP binding"/>
    <property type="evidence" value="ECO:0007669"/>
    <property type="project" value="InterPro"/>
</dbReference>
<gene>
    <name evidence="4" type="ORF">METESE_05090</name>
</gene>
<dbReference type="SUPFAM" id="SSF52540">
    <property type="entry name" value="P-loop containing nucleoside triphosphate hydrolases"/>
    <property type="match status" value="2"/>
</dbReference>
<name>A0AA48GM03_9BACT</name>
<dbReference type="Gene3D" id="3.40.50.300">
    <property type="entry name" value="P-loop containing nucleotide triphosphate hydrolases"/>
    <property type="match status" value="1"/>
</dbReference>
<dbReference type="SMART" id="SM00490">
    <property type="entry name" value="HELICc"/>
    <property type="match status" value="1"/>
</dbReference>
<dbReference type="InterPro" id="IPR027417">
    <property type="entry name" value="P-loop_NTPase"/>
</dbReference>
<dbReference type="PROSITE" id="PS51192">
    <property type="entry name" value="HELICASE_ATP_BIND_1"/>
    <property type="match status" value="1"/>
</dbReference>
<dbReference type="CDD" id="cd18012">
    <property type="entry name" value="DEXQc_arch_SWI2_SNF2"/>
    <property type="match status" value="1"/>
</dbReference>
<evidence type="ECO:0000313" key="4">
    <source>
        <dbReference type="EMBL" id="BDU75551.1"/>
    </source>
</evidence>
<dbReference type="InterPro" id="IPR038718">
    <property type="entry name" value="SNF2-like_sf"/>
</dbReference>
<dbReference type="InterPro" id="IPR000330">
    <property type="entry name" value="SNF2_N"/>
</dbReference>
<sequence>MPVLWVSDLDLDSLQPVPEAILLALGAIGQPTARGHLAQTLVKSRVAPQAAAWIGNPAGMTPVLARLKEAGWVEEPSRGYWTLAPRALEPVCRRAHRKAVLRALAAAGQGTFESGRVLLDAVGRDLAALRLTFLEGKPVEWLPASERVAQAHRAALGFRDPLALLCGRPFDPAWFGGLSPEAQSYGAWALLHDALRFGAEDPAFLSWLAERAQRGAGPLGPVTEWLLLEGRLDEARVRLDKLRPEQRALTPLALLGAALALARGDAAAASAGFEGVLEHLARGPRRKAVHLPGIMDLFCFLAFIGRGDDEGLRLATERLEVLGRRQEGDPLRELLAPFQRLLLHRAGLPPKPALPGRERPRGLARFVDLLCEALCGARLDPADAEGLREALAEGPFGLFRVELEELIRRAGGALPTRRLPFLDLVGHPEGWEKALEDLKGLGRPASKGRPGRLAWWVWRSDEARGPYALEAREQRQDARGQWTRGKAIGLKRLKDEARTFDFLLPQDHAVIACIREGWKGCELNVEAALQALVGHPVVFWSEGDVDQAARVEVVAGQPELRVERRDDVLELRLEPPLSDQDVMVVPDGLFRVRVIAITGAHRRLESILGRGLGVPLAAQDQVLKALRAVAPMVTVQSDVKVREDAARRAGMEKVAGNPAMQLLLMPFHQGLKAQLRVEPLPGGGFHAPGQGGANLLVDEGGATRLVTRDLEAERAAADALLAALPSLPADEGRAEWMLDDPEACMALLLDLEGAPGLAQVRWPEGGRLAPPRTLGLESVSLRVRAGGGWFEAEGEVKLDEGQVANLQELLAASESAGTRFVRLADGKVYALAESFRRRLDDLRALGEVRGSAVRLPALGALALEGLEGETGSFQADAAWRARLGDLQAALAWEPDLPAGWETPLRAYQLDGYRWMQRLAKAGLGACLADDMGLGKTVQTLALLSARSAEGPALVVAPTSVCANWEAEAARFTPGLRLIRFGEGDRDAAVRDAGPRDVVICTYGLLAMEAERLQSRAWATVVLDEGQNIKNAATKRSQAVMELEAGFRLVLSGTPVENRLAELWNLLQFLNPGLLGGPEHFRKRFQEPIERDQDPEALARLRRVVAPFLLRRTKGEVASELPPRTDIVLELEPSPEERAFLEALRRASLDALQDGPGQSMQVLASLMRLRRACCAASLVQPDLDLPSAKREAFLDLVDELRENGHRALVFSQFTDHLGLLAEALKARGIPFQHLDGSTPARARTKAVKAFQAGEGDLFLISLKAGGTGLNLTAADYVIHMDPWWNPAAEDQASDRAHRIGQLRPVTVYRLVLKGTVEQRILALHAQKRQLAEDILEGAAAAARLDAAALLALLREE</sequence>
<dbReference type="Pfam" id="PF00176">
    <property type="entry name" value="SNF2-rel_dom"/>
    <property type="match status" value="1"/>
</dbReference>
<dbReference type="InterPro" id="IPR001650">
    <property type="entry name" value="Helicase_C-like"/>
</dbReference>
<dbReference type="CDD" id="cd18793">
    <property type="entry name" value="SF2_C_SNF"/>
    <property type="match status" value="1"/>
</dbReference>
<evidence type="ECO:0000256" key="1">
    <source>
        <dbReference type="ARBA" id="ARBA00022801"/>
    </source>
</evidence>
<reference evidence="4" key="1">
    <citation type="journal article" date="2023" name="Int. J. Syst. Evol. Microbiol.">
        <title>Mesoterricola silvestris gen. nov., sp. nov., Mesoterricola sediminis sp. nov., Geothrix oryzae sp. nov., Geothrix edaphica sp. nov., Geothrix rubra sp. nov., and Geothrix limicola sp. nov., six novel members of Acidobacteriota isolated from soils.</title>
        <authorList>
            <person name="Itoh H."/>
            <person name="Sugisawa Y."/>
            <person name="Mise K."/>
            <person name="Xu Z."/>
            <person name="Kuniyasu M."/>
            <person name="Ushijima N."/>
            <person name="Kawano K."/>
            <person name="Kobayashi E."/>
            <person name="Shiratori Y."/>
            <person name="Masuda Y."/>
            <person name="Senoo K."/>
        </authorList>
    </citation>
    <scope>NUCLEOTIDE SEQUENCE</scope>
    <source>
        <strain evidence="4">W786</strain>
    </source>
</reference>
<dbReference type="Proteomes" id="UP001228113">
    <property type="component" value="Chromosome"/>
</dbReference>
<organism evidence="4 5">
    <name type="scientific">Mesoterricola sediminis</name>
    <dbReference type="NCBI Taxonomy" id="2927980"/>
    <lineage>
        <taxon>Bacteria</taxon>
        <taxon>Pseudomonadati</taxon>
        <taxon>Acidobacteriota</taxon>
        <taxon>Holophagae</taxon>
        <taxon>Holophagales</taxon>
        <taxon>Holophagaceae</taxon>
        <taxon>Mesoterricola</taxon>
    </lineage>
</organism>